<dbReference type="PANTHER" id="PTHR31672">
    <property type="entry name" value="BNACNNG10540D PROTEIN"/>
    <property type="match status" value="1"/>
</dbReference>
<gene>
    <name evidence="2" type="ORF">DY000_02026715</name>
</gene>
<keyword evidence="3" id="KW-1185">Reference proteome</keyword>
<dbReference type="InterPro" id="IPR050796">
    <property type="entry name" value="SCF_F-box_component"/>
</dbReference>
<evidence type="ECO:0000259" key="1">
    <source>
        <dbReference type="PROSITE" id="PS50181"/>
    </source>
</evidence>
<dbReference type="InterPro" id="IPR001810">
    <property type="entry name" value="F-box_dom"/>
</dbReference>
<accession>A0ABQ7E2M4</accession>
<dbReference type="Proteomes" id="UP000266723">
    <property type="component" value="Unassembled WGS sequence"/>
</dbReference>
<evidence type="ECO:0000313" key="3">
    <source>
        <dbReference type="Proteomes" id="UP000266723"/>
    </source>
</evidence>
<sequence>MASSKLSKRSPVLPFELVEEILYRIPHGSLVRFKSICKQWYSLFNDKRFIYKHLDLSREQFIQLAHHNESVNLFNLETQAPSRFQGTPEIRRMIHCDGLLLCQCIEGDTSKLVIWNPVLRRFYWIEPSRQFERYSIVYGFGYNSVSRENYKIMRFNVMKNSGLEIYECKSKLWRSVDAALDSCVKLWSPHYQSLSMNGNMYWIAHRKKGNLETEIFVQSFDFTAETFKDIGCGVPFETECTSLCRASTLVLSSFGGDRLSLLHQHKRVDIELWTTNKVTDEVVCWSKYLNVSGPDLPILHYAPYYNFPTYFIDHKTSTIIAWCGEFNATKNYIDVIIYEISDGKIKKQVAEVAGHSLGYGCHNLCYVYVPSLVRLPEFQHLFGFLDKSICINLDGAGNVFKDLAYLFRLRTKTIWSAKRIRHFITTRFLRSLNLQDTNKDADFKLNWKRVAITSMFGLGFVATAYNTDANVSTLQITHSASMETDPAPPISSPADNSTAISASPSDIVCVPETTQFNTDSGFIGNITTSTSVSPTSSAPLVFAAAGTLSLSTLVVDLKCKSSVDGLRDSCLQLSNAKGSNRFANLAMLEEDIQLDVVTSPSQSMSPSVETSAQFVYNSSLPSTPSSFSNLFVDNVVATSSDNFDMAQRSRGYGSKYEIIFFS</sequence>
<comment type="caution">
    <text evidence="2">The sequence shown here is derived from an EMBL/GenBank/DDBJ whole genome shotgun (WGS) entry which is preliminary data.</text>
</comment>
<dbReference type="NCBIfam" id="TIGR01640">
    <property type="entry name" value="F_box_assoc_1"/>
    <property type="match status" value="1"/>
</dbReference>
<dbReference type="InterPro" id="IPR017451">
    <property type="entry name" value="F-box-assoc_interact_dom"/>
</dbReference>
<dbReference type="InterPro" id="IPR006527">
    <property type="entry name" value="F-box-assoc_dom_typ1"/>
</dbReference>
<dbReference type="Gene3D" id="1.20.1280.50">
    <property type="match status" value="1"/>
</dbReference>
<dbReference type="PROSITE" id="PS50181">
    <property type="entry name" value="FBOX"/>
    <property type="match status" value="1"/>
</dbReference>
<proteinExistence type="predicted"/>
<dbReference type="Pfam" id="PF00646">
    <property type="entry name" value="F-box"/>
    <property type="match status" value="1"/>
</dbReference>
<organism evidence="2 3">
    <name type="scientific">Brassica cretica</name>
    <name type="common">Mustard</name>
    <dbReference type="NCBI Taxonomy" id="69181"/>
    <lineage>
        <taxon>Eukaryota</taxon>
        <taxon>Viridiplantae</taxon>
        <taxon>Streptophyta</taxon>
        <taxon>Embryophyta</taxon>
        <taxon>Tracheophyta</taxon>
        <taxon>Spermatophyta</taxon>
        <taxon>Magnoliopsida</taxon>
        <taxon>eudicotyledons</taxon>
        <taxon>Gunneridae</taxon>
        <taxon>Pentapetalae</taxon>
        <taxon>rosids</taxon>
        <taxon>malvids</taxon>
        <taxon>Brassicales</taxon>
        <taxon>Brassicaceae</taxon>
        <taxon>Brassiceae</taxon>
        <taxon>Brassica</taxon>
    </lineage>
</organism>
<evidence type="ECO:0000313" key="2">
    <source>
        <dbReference type="EMBL" id="KAF3591467.1"/>
    </source>
</evidence>
<name>A0ABQ7E2M4_BRACR</name>
<reference evidence="2 3" key="1">
    <citation type="journal article" date="2020" name="BMC Genomics">
        <title>Intraspecific diversification of the crop wild relative Brassica cretica Lam. using demographic model selection.</title>
        <authorList>
            <person name="Kioukis A."/>
            <person name="Michalopoulou V.A."/>
            <person name="Briers L."/>
            <person name="Pirintsos S."/>
            <person name="Studholme D.J."/>
            <person name="Pavlidis P."/>
            <person name="Sarris P.F."/>
        </authorList>
    </citation>
    <scope>NUCLEOTIDE SEQUENCE [LARGE SCALE GENOMIC DNA]</scope>
    <source>
        <strain evidence="3">cv. PFS-1207/04</strain>
    </source>
</reference>
<dbReference type="SMART" id="SM00256">
    <property type="entry name" value="FBOX"/>
    <property type="match status" value="1"/>
</dbReference>
<dbReference type="EMBL" id="QGKV02000299">
    <property type="protein sequence ID" value="KAF3591467.1"/>
    <property type="molecule type" value="Genomic_DNA"/>
</dbReference>
<dbReference type="PANTHER" id="PTHR31672:SF13">
    <property type="entry name" value="F-BOX PROTEIN CPR30-LIKE"/>
    <property type="match status" value="1"/>
</dbReference>
<protein>
    <recommendedName>
        <fullName evidence="1">F-box domain-containing protein</fullName>
    </recommendedName>
</protein>
<dbReference type="Pfam" id="PF07734">
    <property type="entry name" value="FBA_1"/>
    <property type="match status" value="1"/>
</dbReference>
<dbReference type="SUPFAM" id="SSF81383">
    <property type="entry name" value="F-box domain"/>
    <property type="match status" value="1"/>
</dbReference>
<dbReference type="CDD" id="cd22157">
    <property type="entry name" value="F-box_AtFBW1-like"/>
    <property type="match status" value="1"/>
</dbReference>
<feature type="domain" description="F-box" evidence="1">
    <location>
        <begin position="7"/>
        <end position="54"/>
    </location>
</feature>
<dbReference type="InterPro" id="IPR036047">
    <property type="entry name" value="F-box-like_dom_sf"/>
</dbReference>